<reference evidence="8" key="1">
    <citation type="submission" date="2006-01" db="EMBL/GenBank/DDBJ databases">
        <title>Genome of the cyst-dividing bacterium Ramlibacter tataouinensis.</title>
        <authorList>
            <person name="Barakat M."/>
            <person name="Ortet P."/>
            <person name="De Luca G."/>
            <person name="Jourlin-Castelli C."/>
            <person name="Ansaldi M."/>
            <person name="Py B."/>
            <person name="Fichant G."/>
            <person name="Coutinho P."/>
            <person name="Voulhoux R."/>
            <person name="Bastien O."/>
            <person name="Roy S."/>
            <person name="Marechal E."/>
            <person name="Henrissat B."/>
            <person name="Quentin Y."/>
            <person name="Noirot P."/>
            <person name="Filloux A."/>
            <person name="Mejean V."/>
            <person name="DuBow M."/>
            <person name="Barras F."/>
            <person name="Heulin T."/>
        </authorList>
    </citation>
    <scope>NUCLEOTIDE SEQUENCE [LARGE SCALE GENOMIC DNA]</scope>
    <source>
        <strain evidence="8">ATCC BAA-407 / DSM 14655 / LMG 21543 / TTB310</strain>
    </source>
</reference>
<dbReference type="InterPro" id="IPR011611">
    <property type="entry name" value="PfkB_dom"/>
</dbReference>
<keyword evidence="4 7" id="KW-0418">Kinase</keyword>
<dbReference type="RefSeq" id="WP_013900691.1">
    <property type="nucleotide sequence ID" value="NC_015677.1"/>
</dbReference>
<dbReference type="KEGG" id="rta:Rta_13720"/>
<gene>
    <name evidence="7" type="ordered locus">Rta_13720</name>
</gene>
<dbReference type="eggNOG" id="COG0524">
    <property type="taxonomic scope" value="Bacteria"/>
</dbReference>
<dbReference type="InterPro" id="IPR050306">
    <property type="entry name" value="PfkB_Carbo_kinase"/>
</dbReference>
<accession>F5Y3I4</accession>
<dbReference type="GO" id="GO:0005524">
    <property type="term" value="F:ATP binding"/>
    <property type="evidence" value="ECO:0007669"/>
    <property type="project" value="UniProtKB-KW"/>
</dbReference>
<dbReference type="EMBL" id="CP000245">
    <property type="protein sequence ID" value="AEG92458.1"/>
    <property type="molecule type" value="Genomic_DNA"/>
</dbReference>
<dbReference type="PANTHER" id="PTHR43085:SF1">
    <property type="entry name" value="PSEUDOURIDINE KINASE-RELATED"/>
    <property type="match status" value="1"/>
</dbReference>
<dbReference type="InterPro" id="IPR002173">
    <property type="entry name" value="Carboh/pur_kinase_PfkB_CS"/>
</dbReference>
<dbReference type="GO" id="GO:0016301">
    <property type="term" value="F:kinase activity"/>
    <property type="evidence" value="ECO:0007669"/>
    <property type="project" value="UniProtKB-KW"/>
</dbReference>
<name>F5Y3I4_RAMTT</name>
<feature type="domain" description="Carbohydrate kinase PfkB" evidence="6">
    <location>
        <begin position="35"/>
        <end position="310"/>
    </location>
</feature>
<dbReference type="PROSITE" id="PS00584">
    <property type="entry name" value="PFKB_KINASES_2"/>
    <property type="match status" value="1"/>
</dbReference>
<organism evidence="7 8">
    <name type="scientific">Ramlibacter tataouinensis (strain ATCC BAA-407 / DSM 14655 / LMG 21543 / TTB310)</name>
    <dbReference type="NCBI Taxonomy" id="365046"/>
    <lineage>
        <taxon>Bacteria</taxon>
        <taxon>Pseudomonadati</taxon>
        <taxon>Pseudomonadota</taxon>
        <taxon>Betaproteobacteria</taxon>
        <taxon>Burkholderiales</taxon>
        <taxon>Comamonadaceae</taxon>
        <taxon>Ramlibacter</taxon>
    </lineage>
</organism>
<evidence type="ECO:0000256" key="5">
    <source>
        <dbReference type="ARBA" id="ARBA00022840"/>
    </source>
</evidence>
<dbReference type="Proteomes" id="UP000008385">
    <property type="component" value="Chromosome"/>
</dbReference>
<evidence type="ECO:0000313" key="8">
    <source>
        <dbReference type="Proteomes" id="UP000008385"/>
    </source>
</evidence>
<dbReference type="HOGENOM" id="CLU_027634_6_2_4"/>
<evidence type="ECO:0000313" key="7">
    <source>
        <dbReference type="EMBL" id="AEG92458.1"/>
    </source>
</evidence>
<keyword evidence="3" id="KW-0547">Nucleotide-binding</keyword>
<keyword evidence="2" id="KW-0808">Transferase</keyword>
<sequence length="320" mass="33593">MAMQALPPTFIVCGEALFDVFSGAPTAVGFGLDARMGGSPFNVALGLARLGQPVAFLGALSSDFLGQRLLRALRDEGVDERCVVRVDAPTTLGLVGLDDSGVPSYAFYGHGSADRQLTLATLPALPDSAGVLQLGSYAMVVEPVASALLGLVEREHGRRLIAYDVNVRLNVEPRVDAWRAVLARMLPRTDLLKLSEEDLVLLHPGGNEATLAEGWRREGVAWVVVTRGARGAVAYTPAGVVEVPGSPVQVVDTVGAGDTFQAALLAYLAETGALSAPALHDATREHVLAALDFSAKAAAITCTRRGADLPRRADLRSTCC</sequence>
<evidence type="ECO:0000259" key="6">
    <source>
        <dbReference type="Pfam" id="PF00294"/>
    </source>
</evidence>
<evidence type="ECO:0000256" key="2">
    <source>
        <dbReference type="ARBA" id="ARBA00022679"/>
    </source>
</evidence>
<keyword evidence="5" id="KW-0067">ATP-binding</keyword>
<evidence type="ECO:0000256" key="3">
    <source>
        <dbReference type="ARBA" id="ARBA00022741"/>
    </source>
</evidence>
<dbReference type="Gene3D" id="3.40.1190.20">
    <property type="match status" value="1"/>
</dbReference>
<evidence type="ECO:0000256" key="1">
    <source>
        <dbReference type="ARBA" id="ARBA00010688"/>
    </source>
</evidence>
<dbReference type="Pfam" id="PF00294">
    <property type="entry name" value="PfkB"/>
    <property type="match status" value="1"/>
</dbReference>
<dbReference type="PATRIC" id="fig|365046.3.peg.1400"/>
<dbReference type="AlphaFoldDB" id="F5Y3I4"/>
<evidence type="ECO:0000256" key="4">
    <source>
        <dbReference type="ARBA" id="ARBA00022777"/>
    </source>
</evidence>
<dbReference type="CDD" id="cd01167">
    <property type="entry name" value="bac_FRK"/>
    <property type="match status" value="1"/>
</dbReference>
<reference evidence="7 8" key="2">
    <citation type="journal article" date="2011" name="PLoS ONE">
        <title>The Cyst-Dividing Bacterium Ramlibacter tataouinensis TTB310 Genome Reveals a Well-Stocked Toolbox for Adaptation to a Desert Environment.</title>
        <authorList>
            <person name="De Luca G."/>
            <person name="Barakat M."/>
            <person name="Ortet P."/>
            <person name="Fochesato S."/>
            <person name="Jourlin-Castelli C."/>
            <person name="Ansaldi M."/>
            <person name="Py B."/>
            <person name="Fichant G."/>
            <person name="Coutinho P.M."/>
            <person name="Voulhoux R."/>
            <person name="Bastien O."/>
            <person name="Marechal E."/>
            <person name="Henrissat B."/>
            <person name="Quentin Y."/>
            <person name="Noirot P."/>
            <person name="Filloux A."/>
            <person name="Mejean V."/>
            <person name="Dubow M.S."/>
            <person name="Barras F."/>
            <person name="Barbe V."/>
            <person name="Weissenbach J."/>
            <person name="Mihalcescu I."/>
            <person name="Vermeglio A."/>
            <person name="Achouak W."/>
            <person name="Heulin T."/>
        </authorList>
    </citation>
    <scope>NUCLEOTIDE SEQUENCE [LARGE SCALE GENOMIC DNA]</scope>
    <source>
        <strain evidence="8">ATCC BAA-407 / DSM 14655 / LMG 21543 / TTB310</strain>
    </source>
</reference>
<dbReference type="InterPro" id="IPR029056">
    <property type="entry name" value="Ribokinase-like"/>
</dbReference>
<dbReference type="SUPFAM" id="SSF53613">
    <property type="entry name" value="Ribokinase-like"/>
    <property type="match status" value="1"/>
</dbReference>
<comment type="similarity">
    <text evidence="1">Belongs to the carbohydrate kinase PfkB family.</text>
</comment>
<dbReference type="STRING" id="365046.Rta_13720"/>
<protein>
    <submittedName>
        <fullName evidence="7">Fructokinase-like protein</fullName>
    </submittedName>
</protein>
<dbReference type="PANTHER" id="PTHR43085">
    <property type="entry name" value="HEXOKINASE FAMILY MEMBER"/>
    <property type="match status" value="1"/>
</dbReference>
<proteinExistence type="inferred from homology"/>
<keyword evidence="8" id="KW-1185">Reference proteome</keyword>